<evidence type="ECO:0000313" key="2">
    <source>
        <dbReference type="EMBL" id="TKW57156.1"/>
    </source>
</evidence>
<evidence type="ECO:0000256" key="1">
    <source>
        <dbReference type="SAM" id="MobiDB-lite"/>
    </source>
</evidence>
<feature type="region of interest" description="Disordered" evidence="1">
    <location>
        <begin position="432"/>
        <end position="488"/>
    </location>
</feature>
<evidence type="ECO:0000313" key="3">
    <source>
        <dbReference type="Proteomes" id="UP000310108"/>
    </source>
</evidence>
<feature type="compositionally biased region" description="Basic and acidic residues" evidence="1">
    <location>
        <begin position="438"/>
        <end position="457"/>
    </location>
</feature>
<accession>A0A4V6DHM6</accession>
<gene>
    <name evidence="2" type="ORF">CTA1_9085</name>
</gene>
<protein>
    <submittedName>
        <fullName evidence="2">Uncharacterized protein</fullName>
    </submittedName>
</protein>
<dbReference type="EMBL" id="PJEX01000049">
    <property type="protein sequence ID" value="TKW57156.1"/>
    <property type="molecule type" value="Genomic_DNA"/>
</dbReference>
<feature type="region of interest" description="Disordered" evidence="1">
    <location>
        <begin position="1"/>
        <end position="24"/>
    </location>
</feature>
<reference evidence="2 3" key="1">
    <citation type="journal article" date="2019" name="PLoS ONE">
        <title>Comparative genome analysis indicates high evolutionary potential of pathogenicity genes in Colletotrichum tanaceti.</title>
        <authorList>
            <person name="Lelwala R.V."/>
            <person name="Korhonen P.K."/>
            <person name="Young N.D."/>
            <person name="Scott J.B."/>
            <person name="Ades P.A."/>
            <person name="Gasser R.B."/>
            <person name="Taylor P.W.J."/>
        </authorList>
    </citation>
    <scope>NUCLEOTIDE SEQUENCE [LARGE SCALE GENOMIC DNA]</scope>
    <source>
        <strain evidence="2">BRIP57314</strain>
    </source>
</reference>
<dbReference type="AlphaFoldDB" id="A0A4V6DHM6"/>
<feature type="compositionally biased region" description="Low complexity" evidence="1">
    <location>
        <begin position="1"/>
        <end position="23"/>
    </location>
</feature>
<feature type="compositionally biased region" description="Basic residues" evidence="1">
    <location>
        <begin position="460"/>
        <end position="483"/>
    </location>
</feature>
<dbReference type="Proteomes" id="UP000310108">
    <property type="component" value="Unassembled WGS sequence"/>
</dbReference>
<feature type="region of interest" description="Disordered" evidence="1">
    <location>
        <begin position="610"/>
        <end position="630"/>
    </location>
</feature>
<sequence length="746" mass="76177">MEMTASTVSAPSSSSTSESASSSGVHAWKGCSRRTASTALLVVVDVVAVAADEDDDLCYLVPERGRPRYPISRLLLLLLLLLLLQNVNGLDRQAGDDGDGGVQPPLDGEGAQQQLEGVLPAALQHEHLGAAPLVLDEVAAAGGAGPVLALQLGVGDEGVGVVAGQLVEVGEVLEDVADLGVVAQVVGGGALDLEALAVLVGGLGVQAGAAEGVGEVEAGLEGLLDEAGDVGGLAAAHVAQDGDGVVPAAQGLEGGGVVLHVAQGDGAAGAEAGAVLVEDALEAAAEGDDVVVAAQAQAREAGELERPLAVGVVQQVGGQVHVGDLGAGLAVAAALRQAHGDVVVDGGLLLVAEDGHLLVPVAGDAVRRLGLLVLVLVDQHAGEVALGLDGRDVPLAPALDERRHQLAEQLLALGPAARVVVDLAQLDHGVHAEVAPRAGEERPAERPGRERGREGPRFRFCVRSKCRPRSRRPRPRSRSRSRPRCPAGRPVAVLAQQAFGQVRQLLGLGHVAEVLTAHEGVAEQQDGAHEVKGLVLGRRQALEEQLGHAEVVLGGDPVLRGLVAVGVADAQQGEPFGEGAQPPGLAQGQGADLEGHAPLAAQLQELRDAQEGEDRGLVGGAAHRPPSRGLDGAHGGWFGVGWLTASGFRRGGDCRAVIVVVVVVVVVVEVEVVVAGRVSLEKEECGWRETERPSPATRFRVGIRTAAGPPDPVHAPCGQEVTHQGRGTLVLRIQNVPVDVLRNEAV</sequence>
<comment type="caution">
    <text evidence="2">The sequence shown here is derived from an EMBL/GenBank/DDBJ whole genome shotgun (WGS) entry which is preliminary data.</text>
</comment>
<name>A0A4V6DHM6_9PEZI</name>
<keyword evidence="3" id="KW-1185">Reference proteome</keyword>
<organism evidence="2 3">
    <name type="scientific">Colletotrichum tanaceti</name>
    <dbReference type="NCBI Taxonomy" id="1306861"/>
    <lineage>
        <taxon>Eukaryota</taxon>
        <taxon>Fungi</taxon>
        <taxon>Dikarya</taxon>
        <taxon>Ascomycota</taxon>
        <taxon>Pezizomycotina</taxon>
        <taxon>Sordariomycetes</taxon>
        <taxon>Hypocreomycetidae</taxon>
        <taxon>Glomerellales</taxon>
        <taxon>Glomerellaceae</taxon>
        <taxon>Colletotrichum</taxon>
        <taxon>Colletotrichum destructivum species complex</taxon>
    </lineage>
</organism>
<proteinExistence type="predicted"/>